<gene>
    <name evidence="2" type="ORF">F1D05_12730</name>
</gene>
<sequence>MFHLQSPPPVRPHRQLLERSLLDQKVHWSVAVEAEGWELLVQFVRLGIGPAVVNGSVRTPTAVRTVPVRDLPPVRYYAITRRNHPADNRLDILRGLLKRFVV</sequence>
<keyword evidence="3" id="KW-1185">Reference proteome</keyword>
<organism evidence="2 3">
    <name type="scientific">Kribbella qitaiheensis</name>
    <dbReference type="NCBI Taxonomy" id="1544730"/>
    <lineage>
        <taxon>Bacteria</taxon>
        <taxon>Bacillati</taxon>
        <taxon>Actinomycetota</taxon>
        <taxon>Actinomycetes</taxon>
        <taxon>Propionibacteriales</taxon>
        <taxon>Kribbellaceae</taxon>
        <taxon>Kribbella</taxon>
    </lineage>
</organism>
<dbReference type="SUPFAM" id="SSF53850">
    <property type="entry name" value="Periplasmic binding protein-like II"/>
    <property type="match status" value="1"/>
</dbReference>
<dbReference type="Gene3D" id="3.40.190.10">
    <property type="entry name" value="Periplasmic binding protein-like II"/>
    <property type="match status" value="2"/>
</dbReference>
<evidence type="ECO:0000313" key="2">
    <source>
        <dbReference type="EMBL" id="QNE18614.1"/>
    </source>
</evidence>
<evidence type="ECO:0000259" key="1">
    <source>
        <dbReference type="Pfam" id="PF03466"/>
    </source>
</evidence>
<reference evidence="3" key="1">
    <citation type="submission" date="2019-09" db="EMBL/GenBank/DDBJ databases">
        <title>Antimicrobial potential of Antarctic Bacteria.</title>
        <authorList>
            <person name="Benaud N."/>
            <person name="Edwards R.J."/>
            <person name="Ferrari B.C."/>
        </authorList>
    </citation>
    <scope>NUCLEOTIDE SEQUENCE [LARGE SCALE GENOMIC DNA]</scope>
    <source>
        <strain evidence="3">SPB151</strain>
    </source>
</reference>
<proteinExistence type="predicted"/>
<evidence type="ECO:0000313" key="3">
    <source>
        <dbReference type="Proteomes" id="UP000515563"/>
    </source>
</evidence>
<accession>A0A7G6WX99</accession>
<dbReference type="Proteomes" id="UP000515563">
    <property type="component" value="Chromosome"/>
</dbReference>
<feature type="domain" description="LysR substrate-binding" evidence="1">
    <location>
        <begin position="7"/>
        <end position="99"/>
    </location>
</feature>
<dbReference type="Pfam" id="PF03466">
    <property type="entry name" value="LysR_substrate"/>
    <property type="match status" value="1"/>
</dbReference>
<protein>
    <recommendedName>
        <fullName evidence="1">LysR substrate-binding domain-containing protein</fullName>
    </recommendedName>
</protein>
<reference evidence="2 3" key="2">
    <citation type="journal article" date="2020" name="Microbiol. Resour. Announc.">
        <title>Antarctic desert soil bacteria exhibit high novel natural product potential, evaluated through long-read genome sequencing and comparative genomics.</title>
        <authorList>
            <person name="Benaud N."/>
            <person name="Edwards R.J."/>
            <person name="Amos T.G."/>
            <person name="D'Agostino P.M."/>
            <person name="Gutierrez-Chavez C."/>
            <person name="Montgomery K."/>
            <person name="Nicetic I."/>
            <person name="Ferrari B.C."/>
        </authorList>
    </citation>
    <scope>NUCLEOTIDE SEQUENCE [LARGE SCALE GENOMIC DNA]</scope>
    <source>
        <strain evidence="2 3">SPB151</strain>
    </source>
</reference>
<dbReference type="InterPro" id="IPR005119">
    <property type="entry name" value="LysR_subst-bd"/>
</dbReference>
<dbReference type="AlphaFoldDB" id="A0A7G6WX99"/>
<name>A0A7G6WX99_9ACTN</name>
<dbReference type="KEGG" id="kqi:F1D05_12730"/>
<dbReference type="RefSeq" id="WP_185447891.1">
    <property type="nucleotide sequence ID" value="NZ_CP043661.1"/>
</dbReference>
<dbReference type="EMBL" id="CP043661">
    <property type="protein sequence ID" value="QNE18614.1"/>
    <property type="molecule type" value="Genomic_DNA"/>
</dbReference>